<name>A0A154PA86_DUFNO</name>
<organism evidence="1 2">
    <name type="scientific">Dufourea novaeangliae</name>
    <name type="common">Sweat bee</name>
    <dbReference type="NCBI Taxonomy" id="178035"/>
    <lineage>
        <taxon>Eukaryota</taxon>
        <taxon>Metazoa</taxon>
        <taxon>Ecdysozoa</taxon>
        <taxon>Arthropoda</taxon>
        <taxon>Hexapoda</taxon>
        <taxon>Insecta</taxon>
        <taxon>Pterygota</taxon>
        <taxon>Neoptera</taxon>
        <taxon>Endopterygota</taxon>
        <taxon>Hymenoptera</taxon>
        <taxon>Apocrita</taxon>
        <taxon>Aculeata</taxon>
        <taxon>Apoidea</taxon>
        <taxon>Anthophila</taxon>
        <taxon>Halictidae</taxon>
        <taxon>Rophitinae</taxon>
        <taxon>Dufourea</taxon>
    </lineage>
</organism>
<proteinExistence type="predicted"/>
<gene>
    <name evidence="1" type="ORF">WN55_10009</name>
</gene>
<keyword evidence="2" id="KW-1185">Reference proteome</keyword>
<reference evidence="1 2" key="1">
    <citation type="submission" date="2015-07" db="EMBL/GenBank/DDBJ databases">
        <title>The genome of Dufourea novaeangliae.</title>
        <authorList>
            <person name="Pan H."/>
            <person name="Kapheim K."/>
        </authorList>
    </citation>
    <scope>NUCLEOTIDE SEQUENCE [LARGE SCALE GENOMIC DNA]</scope>
    <source>
        <strain evidence="1">0120121106</strain>
        <tissue evidence="1">Whole body</tissue>
    </source>
</reference>
<dbReference type="AlphaFoldDB" id="A0A154PA86"/>
<evidence type="ECO:0000313" key="1">
    <source>
        <dbReference type="EMBL" id="KZC08138.1"/>
    </source>
</evidence>
<sequence>MNAQCYIDMLRDNLLHSVTKLGISKTQKHNKNKRMATLQCIQTTSYTTTIVRYCPDGSY</sequence>
<evidence type="ECO:0000313" key="2">
    <source>
        <dbReference type="Proteomes" id="UP000076502"/>
    </source>
</evidence>
<dbReference type="EMBL" id="KQ434844">
    <property type="protein sequence ID" value="KZC08138.1"/>
    <property type="molecule type" value="Genomic_DNA"/>
</dbReference>
<accession>A0A154PA86</accession>
<dbReference type="Proteomes" id="UP000076502">
    <property type="component" value="Unassembled WGS sequence"/>
</dbReference>
<protein>
    <submittedName>
        <fullName evidence="1">Uncharacterized protein</fullName>
    </submittedName>
</protein>